<dbReference type="Proteomes" id="UP000193642">
    <property type="component" value="Unassembled WGS sequence"/>
</dbReference>
<sequence>MTDKMDMSLDDIVSGERAARGRGGGHSRSSHFDSAKGSRGRSNFDGRNPGRRGDRDRRSGPYSVSHRRLDPNEQWRHDKYEGADADLRERIGRSNNNSTASSSSSSFNNGNAGNRLAAATPQIAATGTIPAVLQSNGFTVRVLNLDPKASAADVQATFAEFGAILKCSVSYDSTSATGTAEITFKDRASIKGAIDTYNGVIADGRTLKVEELSPPAAKGLSITGRSSAGGLTSAMSTPPATVPVLKTSVGSVVVGGMYSDRVAGGQSEAQEERRIPITERLGRR</sequence>
<dbReference type="EMBL" id="MCGO01000039">
    <property type="protein sequence ID" value="ORY39509.1"/>
    <property type="molecule type" value="Genomic_DNA"/>
</dbReference>
<feature type="domain" description="RRM" evidence="4">
    <location>
        <begin position="138"/>
        <end position="214"/>
    </location>
</feature>
<dbReference type="STRING" id="329046.A0A1Y2BXL0"/>
<evidence type="ECO:0000256" key="2">
    <source>
        <dbReference type="PROSITE-ProRule" id="PRU00176"/>
    </source>
</evidence>
<dbReference type="GO" id="GO:0006406">
    <property type="term" value="P:mRNA export from nucleus"/>
    <property type="evidence" value="ECO:0007669"/>
    <property type="project" value="TreeGrafter"/>
</dbReference>
<dbReference type="InterPro" id="IPR012677">
    <property type="entry name" value="Nucleotide-bd_a/b_plait_sf"/>
</dbReference>
<dbReference type="PANTHER" id="PTHR19965:SF82">
    <property type="entry name" value="THO COMPLEX SUBUNIT 4"/>
    <property type="match status" value="1"/>
</dbReference>
<evidence type="ECO:0000313" key="5">
    <source>
        <dbReference type="EMBL" id="ORY39509.1"/>
    </source>
</evidence>
<dbReference type="OrthoDB" id="346839at2759"/>
<dbReference type="Gene3D" id="3.30.70.330">
    <property type="match status" value="1"/>
</dbReference>
<feature type="region of interest" description="Disordered" evidence="3">
    <location>
        <begin position="1"/>
        <end position="113"/>
    </location>
</feature>
<dbReference type="GO" id="GO:0003729">
    <property type="term" value="F:mRNA binding"/>
    <property type="evidence" value="ECO:0007669"/>
    <property type="project" value="TreeGrafter"/>
</dbReference>
<dbReference type="InterPro" id="IPR000504">
    <property type="entry name" value="RRM_dom"/>
</dbReference>
<comment type="caution">
    <text evidence="5">The sequence shown here is derived from an EMBL/GenBank/DDBJ whole genome shotgun (WGS) entry which is preliminary data.</text>
</comment>
<feature type="compositionally biased region" description="Basic and acidic residues" evidence="3">
    <location>
        <begin position="67"/>
        <end position="92"/>
    </location>
</feature>
<accession>A0A1Y2BXL0</accession>
<dbReference type="AlphaFoldDB" id="A0A1Y2BXL0"/>
<evidence type="ECO:0000313" key="6">
    <source>
        <dbReference type="Proteomes" id="UP000193642"/>
    </source>
</evidence>
<dbReference type="InterPro" id="IPR035979">
    <property type="entry name" value="RBD_domain_sf"/>
</dbReference>
<feature type="region of interest" description="Disordered" evidence="3">
    <location>
        <begin position="262"/>
        <end position="284"/>
    </location>
</feature>
<name>A0A1Y2BXL0_9FUNG</name>
<reference evidence="5 6" key="1">
    <citation type="submission" date="2016-07" db="EMBL/GenBank/DDBJ databases">
        <title>Pervasive Adenine N6-methylation of Active Genes in Fungi.</title>
        <authorList>
            <consortium name="DOE Joint Genome Institute"/>
            <person name="Mondo S.J."/>
            <person name="Dannebaum R.O."/>
            <person name="Kuo R.C."/>
            <person name="Labutti K."/>
            <person name="Haridas S."/>
            <person name="Kuo A."/>
            <person name="Salamov A."/>
            <person name="Ahrendt S.R."/>
            <person name="Lipzen A."/>
            <person name="Sullivan W."/>
            <person name="Andreopoulos W.B."/>
            <person name="Clum A."/>
            <person name="Lindquist E."/>
            <person name="Daum C."/>
            <person name="Ramamoorthy G.K."/>
            <person name="Gryganskyi A."/>
            <person name="Culley D."/>
            <person name="Magnuson J.K."/>
            <person name="James T.Y."/>
            <person name="O'Malley M.A."/>
            <person name="Stajich J.E."/>
            <person name="Spatafora J.W."/>
            <person name="Visel A."/>
            <person name="Grigoriev I.V."/>
        </authorList>
    </citation>
    <scope>NUCLEOTIDE SEQUENCE [LARGE SCALE GENOMIC DNA]</scope>
    <source>
        <strain evidence="5 6">JEL800</strain>
    </source>
</reference>
<dbReference type="SUPFAM" id="SSF54928">
    <property type="entry name" value="RNA-binding domain, RBD"/>
    <property type="match status" value="1"/>
</dbReference>
<keyword evidence="1 2" id="KW-0694">RNA-binding</keyword>
<dbReference type="InterPro" id="IPR051229">
    <property type="entry name" value="ALYREF_mRNA_export"/>
</dbReference>
<protein>
    <recommendedName>
        <fullName evidence="4">RRM domain-containing protein</fullName>
    </recommendedName>
</protein>
<feature type="compositionally biased region" description="Low complexity" evidence="3">
    <location>
        <begin position="94"/>
        <end position="113"/>
    </location>
</feature>
<evidence type="ECO:0000256" key="1">
    <source>
        <dbReference type="ARBA" id="ARBA00022884"/>
    </source>
</evidence>
<dbReference type="SMART" id="SM00360">
    <property type="entry name" value="RRM"/>
    <property type="match status" value="1"/>
</dbReference>
<dbReference type="PROSITE" id="PS50102">
    <property type="entry name" value="RRM"/>
    <property type="match status" value="1"/>
</dbReference>
<organism evidence="5 6">
    <name type="scientific">Rhizoclosmatium globosum</name>
    <dbReference type="NCBI Taxonomy" id="329046"/>
    <lineage>
        <taxon>Eukaryota</taxon>
        <taxon>Fungi</taxon>
        <taxon>Fungi incertae sedis</taxon>
        <taxon>Chytridiomycota</taxon>
        <taxon>Chytridiomycota incertae sedis</taxon>
        <taxon>Chytridiomycetes</taxon>
        <taxon>Chytridiales</taxon>
        <taxon>Chytriomycetaceae</taxon>
        <taxon>Rhizoclosmatium</taxon>
    </lineage>
</organism>
<feature type="compositionally biased region" description="Basic and acidic residues" evidence="3">
    <location>
        <begin position="270"/>
        <end position="284"/>
    </location>
</feature>
<dbReference type="Pfam" id="PF00076">
    <property type="entry name" value="RRM_1"/>
    <property type="match status" value="1"/>
</dbReference>
<keyword evidence="6" id="KW-1185">Reference proteome</keyword>
<evidence type="ECO:0000259" key="4">
    <source>
        <dbReference type="PROSITE" id="PS50102"/>
    </source>
</evidence>
<gene>
    <name evidence="5" type="ORF">BCR33DRAFT_719984</name>
</gene>
<dbReference type="PANTHER" id="PTHR19965">
    <property type="entry name" value="RNA AND EXPORT FACTOR BINDING PROTEIN"/>
    <property type="match status" value="1"/>
</dbReference>
<evidence type="ECO:0000256" key="3">
    <source>
        <dbReference type="SAM" id="MobiDB-lite"/>
    </source>
</evidence>
<dbReference type="GO" id="GO:0005634">
    <property type="term" value="C:nucleus"/>
    <property type="evidence" value="ECO:0007669"/>
    <property type="project" value="TreeGrafter"/>
</dbReference>
<proteinExistence type="predicted"/>